<dbReference type="SUPFAM" id="SSF49899">
    <property type="entry name" value="Concanavalin A-like lectins/glucanases"/>
    <property type="match status" value="1"/>
</dbReference>
<dbReference type="Pfam" id="PF13385">
    <property type="entry name" value="Laminin_G_3"/>
    <property type="match status" value="1"/>
</dbReference>
<feature type="non-terminal residue" evidence="1">
    <location>
        <position position="177"/>
    </location>
</feature>
<evidence type="ECO:0000313" key="1">
    <source>
        <dbReference type="EMBL" id="CAG8649334.1"/>
    </source>
</evidence>
<sequence>EDKKIIQHVELPEVINELSITLRLNIQNHNPDWACIFHKGEDAHEARTPALWLTPKNSAPHPRFSMTNNWNEGIGSVGSGLSLNRWYHLAYTLSDSKKRLDFYIDGKWIGFYSIQQVQTQQIIFNHEPLYIGADKIWSGITGQIGNFRYYNWRLSAEEVTEEYLKHINYTNYANTID</sequence>
<keyword evidence="2" id="KW-1185">Reference proteome</keyword>
<reference evidence="1" key="1">
    <citation type="submission" date="2021-06" db="EMBL/GenBank/DDBJ databases">
        <authorList>
            <person name="Kallberg Y."/>
            <person name="Tangrot J."/>
            <person name="Rosling A."/>
        </authorList>
    </citation>
    <scope>NUCLEOTIDE SEQUENCE</scope>
    <source>
        <strain evidence="1">FL130A</strain>
    </source>
</reference>
<protein>
    <submittedName>
        <fullName evidence="1">10826_t:CDS:1</fullName>
    </submittedName>
</protein>
<dbReference type="Proteomes" id="UP000789508">
    <property type="component" value="Unassembled WGS sequence"/>
</dbReference>
<gene>
    <name evidence="1" type="ORF">ALEPTO_LOCUS9961</name>
</gene>
<accession>A0A9N9DUB6</accession>
<evidence type="ECO:0000313" key="2">
    <source>
        <dbReference type="Proteomes" id="UP000789508"/>
    </source>
</evidence>
<comment type="caution">
    <text evidence="1">The sequence shown here is derived from an EMBL/GenBank/DDBJ whole genome shotgun (WGS) entry which is preliminary data.</text>
</comment>
<dbReference type="OrthoDB" id="2324354at2759"/>
<proteinExistence type="predicted"/>
<dbReference type="AlphaFoldDB" id="A0A9N9DUB6"/>
<dbReference type="EMBL" id="CAJVPS010009329">
    <property type="protein sequence ID" value="CAG8649334.1"/>
    <property type="molecule type" value="Genomic_DNA"/>
</dbReference>
<name>A0A9N9DUB6_9GLOM</name>
<dbReference type="InterPro" id="IPR013320">
    <property type="entry name" value="ConA-like_dom_sf"/>
</dbReference>
<organism evidence="1 2">
    <name type="scientific">Ambispora leptoticha</name>
    <dbReference type="NCBI Taxonomy" id="144679"/>
    <lineage>
        <taxon>Eukaryota</taxon>
        <taxon>Fungi</taxon>
        <taxon>Fungi incertae sedis</taxon>
        <taxon>Mucoromycota</taxon>
        <taxon>Glomeromycotina</taxon>
        <taxon>Glomeromycetes</taxon>
        <taxon>Archaeosporales</taxon>
        <taxon>Ambisporaceae</taxon>
        <taxon>Ambispora</taxon>
    </lineage>
</organism>
<dbReference type="Gene3D" id="2.60.120.200">
    <property type="match status" value="1"/>
</dbReference>